<keyword evidence="4" id="KW-1185">Reference proteome</keyword>
<feature type="compositionally biased region" description="Low complexity" evidence="1">
    <location>
        <begin position="405"/>
        <end position="417"/>
    </location>
</feature>
<organism evidence="3 4">
    <name type="scientific">Symbiodinium natans</name>
    <dbReference type="NCBI Taxonomy" id="878477"/>
    <lineage>
        <taxon>Eukaryota</taxon>
        <taxon>Sar</taxon>
        <taxon>Alveolata</taxon>
        <taxon>Dinophyceae</taxon>
        <taxon>Suessiales</taxon>
        <taxon>Symbiodiniaceae</taxon>
        <taxon>Symbiodinium</taxon>
    </lineage>
</organism>
<dbReference type="Gene3D" id="1.10.720.30">
    <property type="entry name" value="SAP domain"/>
    <property type="match status" value="1"/>
</dbReference>
<evidence type="ECO:0000313" key="3">
    <source>
        <dbReference type="EMBL" id="CAE7399803.1"/>
    </source>
</evidence>
<dbReference type="EMBL" id="CAJNDS010002263">
    <property type="protein sequence ID" value="CAE7399803.1"/>
    <property type="molecule type" value="Genomic_DNA"/>
</dbReference>
<protein>
    <submittedName>
        <fullName evidence="3">GIP protein</fullName>
    </submittedName>
</protein>
<reference evidence="3" key="1">
    <citation type="submission" date="2021-02" db="EMBL/GenBank/DDBJ databases">
        <authorList>
            <person name="Dougan E. K."/>
            <person name="Rhodes N."/>
            <person name="Thang M."/>
            <person name="Chan C."/>
        </authorList>
    </citation>
    <scope>NUCLEOTIDE SEQUENCE</scope>
</reference>
<dbReference type="InterPro" id="IPR003034">
    <property type="entry name" value="SAP_dom"/>
</dbReference>
<feature type="region of interest" description="Disordered" evidence="1">
    <location>
        <begin position="292"/>
        <end position="332"/>
    </location>
</feature>
<evidence type="ECO:0000313" key="4">
    <source>
        <dbReference type="Proteomes" id="UP000604046"/>
    </source>
</evidence>
<dbReference type="AlphaFoldDB" id="A0A812QR07"/>
<comment type="caution">
    <text evidence="3">The sequence shown here is derived from an EMBL/GenBank/DDBJ whole genome shotgun (WGS) entry which is preliminary data.</text>
</comment>
<gene>
    <name evidence="3" type="primary">GIP</name>
    <name evidence="3" type="ORF">SNAT2548_LOCUS21766</name>
</gene>
<proteinExistence type="predicted"/>
<evidence type="ECO:0000259" key="2">
    <source>
        <dbReference type="PROSITE" id="PS50800"/>
    </source>
</evidence>
<feature type="non-terminal residue" evidence="3">
    <location>
        <position position="1"/>
    </location>
</feature>
<evidence type="ECO:0000256" key="1">
    <source>
        <dbReference type="SAM" id="MobiDB-lite"/>
    </source>
</evidence>
<name>A0A812QR07_9DINO</name>
<dbReference type="Proteomes" id="UP000604046">
    <property type="component" value="Unassembled WGS sequence"/>
</dbReference>
<dbReference type="Pfam" id="PF02037">
    <property type="entry name" value="SAP"/>
    <property type="match status" value="1"/>
</dbReference>
<sequence length="443" mass="48515">SRLDRIGEVLFVPAHGGIGDDCVNEGGAEAAPEAEKELEGVSLSVEMPLKELKELCEKLGIPKSGEKPKVLQRLRNHRELLERQLAGDVARALFREQERRPEGLKAPILPTKEQQDLHAITHQPFQPWCQACVLGRSRQSPHKAVSLEAREEEVKKDAKELRPVIQIDYCYTFTKKRGEQQLEEVEQGDEDQKMAKDELDYRDQYGLNCWQPSRQQVGYSAYLCWRKAITRLSMQVGGGEEVVLQGDSEPAIQQKGPSVLYKDTCPYLHGSFVMQPSSTPLLRWFARSSGKQVSEEENQWDSDGVVSARGLSWDSGKSKRKRPLYTGRTPLLPDSASLQELAKAAGRAAAESIAAGTPRPPVQDEAGSDETSSSSSLSVESPSPMEVPTEEAKAKAVPTEEAKAKAVPTAKAKAEAVPTAKAKAEAVLTAKAKAEAVPTAKAK</sequence>
<accession>A0A812QR07</accession>
<dbReference type="PROSITE" id="PS50800">
    <property type="entry name" value="SAP"/>
    <property type="match status" value="1"/>
</dbReference>
<feature type="compositionally biased region" description="Basic and acidic residues" evidence="1">
    <location>
        <begin position="390"/>
        <end position="404"/>
    </location>
</feature>
<feature type="domain" description="SAP" evidence="2">
    <location>
        <begin position="44"/>
        <end position="78"/>
    </location>
</feature>
<feature type="region of interest" description="Disordered" evidence="1">
    <location>
        <begin position="349"/>
        <end position="417"/>
    </location>
</feature>
<dbReference type="InterPro" id="IPR036361">
    <property type="entry name" value="SAP_dom_sf"/>
</dbReference>
<feature type="compositionally biased region" description="Low complexity" evidence="1">
    <location>
        <begin position="369"/>
        <end position="387"/>
    </location>
</feature>